<keyword evidence="4 7" id="KW-0812">Transmembrane</keyword>
<dbReference type="GO" id="GO:0071555">
    <property type="term" value="P:cell wall organization"/>
    <property type="evidence" value="ECO:0007669"/>
    <property type="project" value="TreeGrafter"/>
</dbReference>
<evidence type="ECO:0000313" key="9">
    <source>
        <dbReference type="Proteomes" id="UP000809243"/>
    </source>
</evidence>
<evidence type="ECO:0000313" key="8">
    <source>
        <dbReference type="EMBL" id="MBN2067460.1"/>
    </source>
</evidence>
<dbReference type="AlphaFoldDB" id="A0A939CA70"/>
<keyword evidence="2" id="KW-1003">Cell membrane</keyword>
<feature type="transmembrane region" description="Helical" evidence="7">
    <location>
        <begin position="320"/>
        <end position="344"/>
    </location>
</feature>
<dbReference type="EMBL" id="JAFGDB010000053">
    <property type="protein sequence ID" value="MBN2067460.1"/>
    <property type="molecule type" value="Genomic_DNA"/>
</dbReference>
<dbReference type="GO" id="GO:0044038">
    <property type="term" value="P:cell wall macromolecule biosynthetic process"/>
    <property type="evidence" value="ECO:0007669"/>
    <property type="project" value="TreeGrafter"/>
</dbReference>
<evidence type="ECO:0000256" key="6">
    <source>
        <dbReference type="ARBA" id="ARBA00023136"/>
    </source>
</evidence>
<evidence type="ECO:0000256" key="1">
    <source>
        <dbReference type="ARBA" id="ARBA00004651"/>
    </source>
</evidence>
<gene>
    <name evidence="8" type="ORF">JW744_03260</name>
</gene>
<comment type="caution">
    <text evidence="8">The sequence shown here is derived from an EMBL/GenBank/DDBJ whole genome shotgun (WGS) entry which is preliminary data.</text>
</comment>
<protein>
    <recommendedName>
        <fullName evidence="10">UDP-N-acetylglucosamine--dolichyl-phosphate N-acetylglucosaminephosphotransferase</fullName>
    </recommendedName>
</protein>
<organism evidence="8 9">
    <name type="scientific">Candidatus Iainarchaeum sp</name>
    <dbReference type="NCBI Taxonomy" id="3101447"/>
    <lineage>
        <taxon>Archaea</taxon>
        <taxon>Candidatus Iainarchaeota</taxon>
        <taxon>Candidatus Iainarchaeia</taxon>
        <taxon>Candidatus Iainarchaeales</taxon>
        <taxon>Candidatus Iainarchaeaceae</taxon>
        <taxon>Candidatus Iainarchaeum</taxon>
    </lineage>
</organism>
<keyword evidence="3" id="KW-0808">Transferase</keyword>
<feature type="transmembrane region" description="Helical" evidence="7">
    <location>
        <begin position="150"/>
        <end position="171"/>
    </location>
</feature>
<dbReference type="GO" id="GO:0016780">
    <property type="term" value="F:phosphotransferase activity, for other substituted phosphate groups"/>
    <property type="evidence" value="ECO:0007669"/>
    <property type="project" value="InterPro"/>
</dbReference>
<dbReference type="InterPro" id="IPR000715">
    <property type="entry name" value="Glycosyl_transferase_4"/>
</dbReference>
<feature type="transmembrane region" description="Helical" evidence="7">
    <location>
        <begin position="51"/>
        <end position="74"/>
    </location>
</feature>
<evidence type="ECO:0000256" key="5">
    <source>
        <dbReference type="ARBA" id="ARBA00022989"/>
    </source>
</evidence>
<proteinExistence type="predicted"/>
<sequence length="345" mass="36767">MLALLLTLLVSFAVSFAVTNHFLPFLIERMKKRGITGIDVNKLNKAKVAEMGGVCVWLGFSAGIISAIFCFSYLNSIELNLTFLLAGFTTIAMVGFLGVIDDLIGWKNGIRQWQHALIPVFAALPLMAVKISNPPIKLPFFGFVPETYAIPFFGVVSFGIIYSLVFVPVGVTGASNAANMLAGLNGLEAGLGSIILATLAAISFNAGQVEAALVAVAMLAALLAFLRFNWFPGKAFGGDSLTLMIGAGIATIVILGNIEKIGILLMALYFAELYLKGRFKMQREGFGIPQKDGTLAAPPGKASSITHIVMRAGKYTEKQVVAIILGAQALISVAVFSLSFFGLFW</sequence>
<dbReference type="CDD" id="cd06856">
    <property type="entry name" value="GT_GPT_archaea"/>
    <property type="match status" value="1"/>
</dbReference>
<dbReference type="Proteomes" id="UP000809243">
    <property type="component" value="Unassembled WGS sequence"/>
</dbReference>
<dbReference type="PANTHER" id="PTHR22926">
    <property type="entry name" value="PHOSPHO-N-ACETYLMURAMOYL-PENTAPEPTIDE-TRANSFERASE"/>
    <property type="match status" value="1"/>
</dbReference>
<feature type="transmembrane region" description="Helical" evidence="7">
    <location>
        <begin position="81"/>
        <end position="100"/>
    </location>
</feature>
<dbReference type="Pfam" id="PF00953">
    <property type="entry name" value="Glycos_transf_4"/>
    <property type="match status" value="1"/>
</dbReference>
<dbReference type="GO" id="GO:0005886">
    <property type="term" value="C:plasma membrane"/>
    <property type="evidence" value="ECO:0007669"/>
    <property type="project" value="UniProtKB-SubCell"/>
</dbReference>
<feature type="transmembrane region" description="Helical" evidence="7">
    <location>
        <begin position="243"/>
        <end position="271"/>
    </location>
</feature>
<reference evidence="8" key="1">
    <citation type="submission" date="2021-01" db="EMBL/GenBank/DDBJ databases">
        <title>Active Sulfur Cycling in an Early Earth Analoge.</title>
        <authorList>
            <person name="Hahn C.R."/>
            <person name="Youssef N.H."/>
            <person name="Elshahed M."/>
        </authorList>
    </citation>
    <scope>NUCLEOTIDE SEQUENCE</scope>
    <source>
        <strain evidence="8">Zod_Metabat.1151</strain>
    </source>
</reference>
<evidence type="ECO:0000256" key="7">
    <source>
        <dbReference type="SAM" id="Phobius"/>
    </source>
</evidence>
<keyword evidence="6 7" id="KW-0472">Membrane</keyword>
<comment type="subcellular location">
    <subcellularLocation>
        <location evidence="1">Cell membrane</location>
        <topology evidence="1">Multi-pass membrane protein</topology>
    </subcellularLocation>
</comment>
<evidence type="ECO:0008006" key="10">
    <source>
        <dbReference type="Google" id="ProtNLM"/>
    </source>
</evidence>
<evidence type="ECO:0000256" key="4">
    <source>
        <dbReference type="ARBA" id="ARBA00022692"/>
    </source>
</evidence>
<feature type="transmembrane region" description="Helical" evidence="7">
    <location>
        <begin position="183"/>
        <end position="204"/>
    </location>
</feature>
<evidence type="ECO:0000256" key="3">
    <source>
        <dbReference type="ARBA" id="ARBA00022679"/>
    </source>
</evidence>
<accession>A0A939CA70</accession>
<evidence type="ECO:0000256" key="2">
    <source>
        <dbReference type="ARBA" id="ARBA00022475"/>
    </source>
</evidence>
<name>A0A939CA70_9ARCH</name>
<feature type="transmembrane region" description="Helical" evidence="7">
    <location>
        <begin position="211"/>
        <end position="231"/>
    </location>
</feature>
<dbReference type="PANTHER" id="PTHR22926:SF3">
    <property type="entry name" value="UNDECAPRENYL-PHOSPHATE ALPHA-N-ACETYLGLUCOSAMINYL 1-PHOSPHATE TRANSFERASE"/>
    <property type="match status" value="1"/>
</dbReference>
<keyword evidence="5 7" id="KW-1133">Transmembrane helix</keyword>